<name>A0ABY7D7S0_MYAAR</name>
<feature type="transmembrane region" description="Helical" evidence="9">
    <location>
        <begin position="1292"/>
        <end position="1309"/>
    </location>
</feature>
<evidence type="ECO:0000256" key="4">
    <source>
        <dbReference type="ARBA" id="ARBA00023037"/>
    </source>
</evidence>
<feature type="repeat" description="FG-GAP" evidence="7">
    <location>
        <begin position="711"/>
        <end position="775"/>
    </location>
</feature>
<sequence length="1355" mass="149496">MNADLQYCPVSVAADKNTVKLKGGEQMSAESNKSTCSAWVFRLGDAANERWAKARNRLCRSINRDDEQLEPLKAEILENETGSRNIEITKKDVGVTRYPVDAVTVQEAVHISRSTNIVITCDPALRPRGCLTHDDDEAEISDKVAAYIQRIIANAAKIVHAEALQQTTTSVDTKTDLTNSVVVSSLTKVVIEGQGKEDRNNTDIKPENVKEMMDTSIPVVKKGPDNSYFGFSVAQHQELKKFNASRLSDEIKTERLCMTSIMKMKLFLETFQAWICINNLKLYTQDTQQLSPHLPNSQPPSPILPPSQPQSPQLLPSPPQHSAPIPPSPHPPNSHPLSLNTQPKSTPTPTLSAPTLTPPPPTPTLSTPTLSPHPPIQAWICINNLKLYTQDTQQLSPHLPNSQPPSPILPPSQPQSPQLLPSPPQHSAPIPPSPHPPNSHPLSLNTQPKSTPTPTLSAPTLTPPPNSYPLNPNTQPPSTQLPPSKPQHSAPPPPPNSHTLNRNTKPPSTQLPLSQPQSLQLPPSQPQHSAPIPPTPTLSAQKLSPYPPTLALLSICGLRMDILVGAPNLNIAQSNENNTGGIFKCNALSTLTNDCQLLLQDEYASNSQKDPGRENQWLGVVVRSGGAGKGVADEHLVMGSPGAINWRGMLSEVDVAPTFAIKRMYRSPTIDSDPFDNTDRMYYVSGAPRSFANGQVVFFTEMTSGNFLSYDQSQILSGELPFSGFGHEVLAVDLNNDGYDDLVVGCPYYFNESDSSIRVGGAVYVYIGNGDMRIYATDLEDATGWSTFGYSLSGGMDLDQNSYPDLLVGSYVDNKVAFLRTRPIINLHSKVTVSPDKLNMSSSAHRSCSVDSFMYYCVEIKLCLRYTAEPVERLLSQSQTGLPDARDPKFSCVTQTAYLKSQFTDVLNPIEFGISYNLPERTEPIPTTSPGALPDINEHPILDTGLTQAETMVISKSNLLMTIDLPDLKKMNNKYVLEIGDQTVLRVAVEVENKGEIAYQASFFLVKPESLVWKNSVPAQGEIGCFSVNSTLIECNEFGSKEMGKPLFAGDKKNFDLFFQIKKSVMSSEELTKESDTLVIPITVFVNADLQVSGQSEPDSAIPYSGDIRGESAMENERMIGPSVNHTFTVYNNGPGTVEASEITIFWPYEVQSTYPHGKHLLYLMNSPQVISGDATCFDQPEIINVVGIEVEGSSGDPGYTVQNKRRRREVNSVDNKPMEVREEEPKIGEARERKNIALLDFRHVDEVHIRSKAKIFIRPELNVLQEDTKNDVTYARTVAIPSIRIVQEKPLEWWIYALAILGGLCGFFKRQRYDSMTTYNVKVEKKRDIKNPTHNTKVETHKDYIDENECVVKC</sequence>
<dbReference type="PANTHER" id="PTHR23220:SF122">
    <property type="entry name" value="INTEGRIN ALPHA-PS1"/>
    <property type="match status" value="1"/>
</dbReference>
<evidence type="ECO:0000256" key="6">
    <source>
        <dbReference type="ARBA" id="ARBA00023180"/>
    </source>
</evidence>
<dbReference type="InterPro" id="IPR013517">
    <property type="entry name" value="FG-GAP"/>
</dbReference>
<dbReference type="EMBL" id="CP111012">
    <property type="protein sequence ID" value="WAQ93721.1"/>
    <property type="molecule type" value="Genomic_DNA"/>
</dbReference>
<dbReference type="PROSITE" id="PS51470">
    <property type="entry name" value="FG_GAP"/>
    <property type="match status" value="2"/>
</dbReference>
<evidence type="ECO:0000256" key="8">
    <source>
        <dbReference type="SAM" id="MobiDB-lite"/>
    </source>
</evidence>
<feature type="compositionally biased region" description="Low complexity" evidence="8">
    <location>
        <begin position="506"/>
        <end position="522"/>
    </location>
</feature>
<evidence type="ECO:0000256" key="2">
    <source>
        <dbReference type="ARBA" id="ARBA00022729"/>
    </source>
</evidence>
<protein>
    <submittedName>
        <fullName evidence="12">ITA6-like protein</fullName>
    </submittedName>
</protein>
<evidence type="ECO:0000256" key="3">
    <source>
        <dbReference type="ARBA" id="ARBA00022737"/>
    </source>
</evidence>
<dbReference type="SUPFAM" id="SSF69318">
    <property type="entry name" value="Integrin alpha N-terminal domain"/>
    <property type="match status" value="1"/>
</dbReference>
<dbReference type="InterPro" id="IPR048286">
    <property type="entry name" value="Integrin_alpha_Ig-like_3"/>
</dbReference>
<gene>
    <name evidence="12" type="ORF">MAR_006192</name>
</gene>
<dbReference type="Gene3D" id="2.60.40.1510">
    <property type="entry name" value="ntegrin, alpha v. Chain A, domain 3"/>
    <property type="match status" value="1"/>
</dbReference>
<evidence type="ECO:0000256" key="5">
    <source>
        <dbReference type="ARBA" id="ARBA00023136"/>
    </source>
</evidence>
<organism evidence="12 13">
    <name type="scientific">Mya arenaria</name>
    <name type="common">Soft-shell clam</name>
    <dbReference type="NCBI Taxonomy" id="6604"/>
    <lineage>
        <taxon>Eukaryota</taxon>
        <taxon>Metazoa</taxon>
        <taxon>Spiralia</taxon>
        <taxon>Lophotrochozoa</taxon>
        <taxon>Mollusca</taxon>
        <taxon>Bivalvia</taxon>
        <taxon>Autobranchia</taxon>
        <taxon>Heteroconchia</taxon>
        <taxon>Euheterodonta</taxon>
        <taxon>Imparidentia</taxon>
        <taxon>Neoheterodontei</taxon>
        <taxon>Myida</taxon>
        <taxon>Myoidea</taxon>
        <taxon>Myidae</taxon>
        <taxon>Mya</taxon>
    </lineage>
</organism>
<keyword evidence="9" id="KW-1133">Transmembrane helix</keyword>
<feature type="region of interest" description="Disordered" evidence="8">
    <location>
        <begin position="290"/>
        <end position="371"/>
    </location>
</feature>
<feature type="compositionally biased region" description="Pro residues" evidence="8">
    <location>
        <begin position="297"/>
        <end position="334"/>
    </location>
</feature>
<dbReference type="Pfam" id="PF20805">
    <property type="entry name" value="Integrin_A_Ig_2"/>
    <property type="match status" value="1"/>
</dbReference>
<keyword evidence="2" id="KW-0732">Signal</keyword>
<feature type="repeat" description="FG-GAP" evidence="7">
    <location>
        <begin position="776"/>
        <end position="836"/>
    </location>
</feature>
<dbReference type="InterPro" id="IPR032695">
    <property type="entry name" value="Integrin_dom_sf"/>
</dbReference>
<dbReference type="SMART" id="SM00191">
    <property type="entry name" value="Int_alpha"/>
    <property type="match status" value="3"/>
</dbReference>
<dbReference type="InterPro" id="IPR048285">
    <property type="entry name" value="Integrin_alpha_Ig-like_2"/>
</dbReference>
<feature type="compositionally biased region" description="Low complexity" evidence="8">
    <location>
        <begin position="335"/>
        <end position="355"/>
    </location>
</feature>
<feature type="compositionally biased region" description="Pro residues" evidence="8">
    <location>
        <begin position="479"/>
        <end position="496"/>
    </location>
</feature>
<dbReference type="SUPFAM" id="SSF69179">
    <property type="entry name" value="Integrin domains"/>
    <property type="match status" value="3"/>
</dbReference>
<dbReference type="Gene3D" id="2.130.10.130">
    <property type="entry name" value="Integrin alpha, N-terminal"/>
    <property type="match status" value="2"/>
</dbReference>
<keyword evidence="9" id="KW-0812">Transmembrane</keyword>
<dbReference type="Proteomes" id="UP001164746">
    <property type="component" value="Chromosome 1"/>
</dbReference>
<evidence type="ECO:0000259" key="11">
    <source>
        <dbReference type="Pfam" id="PF20806"/>
    </source>
</evidence>
<dbReference type="Gene3D" id="2.60.40.1530">
    <property type="entry name" value="ntegrin, alpha v. Chain A, domain 4"/>
    <property type="match status" value="1"/>
</dbReference>
<keyword evidence="13" id="KW-1185">Reference proteome</keyword>
<keyword evidence="3" id="KW-0677">Repeat</keyword>
<evidence type="ECO:0000256" key="9">
    <source>
        <dbReference type="SAM" id="Phobius"/>
    </source>
</evidence>
<feature type="compositionally biased region" description="Polar residues" evidence="8">
    <location>
        <begin position="468"/>
        <end position="478"/>
    </location>
</feature>
<comment type="subcellular location">
    <subcellularLocation>
        <location evidence="1">Membrane</location>
        <topology evidence="1">Single-pass type I membrane protein</topology>
    </subcellularLocation>
</comment>
<dbReference type="InterPro" id="IPR013519">
    <property type="entry name" value="Int_alpha_beta-p"/>
</dbReference>
<evidence type="ECO:0000256" key="7">
    <source>
        <dbReference type="PROSITE-ProRule" id="PRU00803"/>
    </source>
</evidence>
<keyword evidence="6" id="KW-0325">Glycoprotein</keyword>
<keyword evidence="4" id="KW-0401">Integrin</keyword>
<feature type="compositionally biased region" description="Low complexity" evidence="8">
    <location>
        <begin position="440"/>
        <end position="460"/>
    </location>
</feature>
<evidence type="ECO:0000313" key="12">
    <source>
        <dbReference type="EMBL" id="WAQ93721.1"/>
    </source>
</evidence>
<feature type="domain" description="Integrin alpha second immunoglobulin-like" evidence="10">
    <location>
        <begin position="958"/>
        <end position="1071"/>
    </location>
</feature>
<keyword evidence="5 9" id="KW-0472">Membrane</keyword>
<evidence type="ECO:0000256" key="1">
    <source>
        <dbReference type="ARBA" id="ARBA00004479"/>
    </source>
</evidence>
<dbReference type="Gene3D" id="2.60.40.1460">
    <property type="entry name" value="Integrin domains. Chain A, domain 2"/>
    <property type="match status" value="1"/>
</dbReference>
<feature type="compositionally biased region" description="Pro residues" evidence="8">
    <location>
        <begin position="402"/>
        <end position="439"/>
    </location>
</feature>
<evidence type="ECO:0000313" key="13">
    <source>
        <dbReference type="Proteomes" id="UP001164746"/>
    </source>
</evidence>
<feature type="region of interest" description="Disordered" evidence="8">
    <location>
        <begin position="395"/>
        <end position="544"/>
    </location>
</feature>
<feature type="domain" description="Integrin alpha third immunoglobulin-like" evidence="11">
    <location>
        <begin position="1090"/>
        <end position="1219"/>
    </location>
</feature>
<accession>A0ABY7D7S0</accession>
<proteinExistence type="predicted"/>
<dbReference type="Pfam" id="PF20806">
    <property type="entry name" value="Integrin_A_Ig_3"/>
    <property type="match status" value="1"/>
</dbReference>
<dbReference type="Pfam" id="PF01839">
    <property type="entry name" value="FG-GAP"/>
    <property type="match status" value="1"/>
</dbReference>
<reference evidence="12" key="1">
    <citation type="submission" date="2022-11" db="EMBL/GenBank/DDBJ databases">
        <title>Centuries of genome instability and evolution in soft-shell clam transmissible cancer (bioRxiv).</title>
        <authorList>
            <person name="Hart S.F.M."/>
            <person name="Yonemitsu M.A."/>
            <person name="Giersch R.M."/>
            <person name="Beal B.F."/>
            <person name="Arriagada G."/>
            <person name="Davis B.W."/>
            <person name="Ostrander E.A."/>
            <person name="Goff S.P."/>
            <person name="Metzger M.J."/>
        </authorList>
    </citation>
    <scope>NUCLEOTIDE SEQUENCE</scope>
    <source>
        <strain evidence="12">MELC-2E11</strain>
        <tissue evidence="12">Siphon/mantle</tissue>
    </source>
</reference>
<dbReference type="PANTHER" id="PTHR23220">
    <property type="entry name" value="INTEGRIN ALPHA"/>
    <property type="match status" value="1"/>
</dbReference>
<evidence type="ECO:0000259" key="10">
    <source>
        <dbReference type="Pfam" id="PF20805"/>
    </source>
</evidence>
<dbReference type="InterPro" id="IPR028994">
    <property type="entry name" value="Integrin_alpha_N"/>
</dbReference>